<protein>
    <submittedName>
        <fullName evidence="1">Uncharacterized protein</fullName>
    </submittedName>
</protein>
<reference evidence="1" key="1">
    <citation type="submission" date="2022-10" db="EMBL/GenBank/DDBJ databases">
        <title>The complete genomes of actinobacterial strains from the NBC collection.</title>
        <authorList>
            <person name="Joergensen T.S."/>
            <person name="Alvarez Arevalo M."/>
            <person name="Sterndorff E.B."/>
            <person name="Faurdal D."/>
            <person name="Vuksanovic O."/>
            <person name="Mourched A.-S."/>
            <person name="Charusanti P."/>
            <person name="Shaw S."/>
            <person name="Blin K."/>
            <person name="Weber T."/>
        </authorList>
    </citation>
    <scope>NUCLEOTIDE SEQUENCE</scope>
    <source>
        <strain evidence="1">NBC_01393</strain>
    </source>
</reference>
<organism evidence="1">
    <name type="scientific">Streptomyces sp. NBC_01393</name>
    <dbReference type="NCBI Taxonomy" id="2903851"/>
    <lineage>
        <taxon>Bacteria</taxon>
        <taxon>Bacillati</taxon>
        <taxon>Actinomycetota</taxon>
        <taxon>Actinomycetes</taxon>
        <taxon>Kitasatosporales</taxon>
        <taxon>Streptomycetaceae</taxon>
        <taxon>Streptomyces</taxon>
    </lineage>
</organism>
<proteinExistence type="predicted"/>
<sequence>MPDDILALWPLAPASETDWLARLSQDDGLTGYEAPGLPDAAWVLGGMYERGATAGDSVNDAQSRDEHPGPGWERLRWADLAARIGDPVVPQGLYPCFRCFPSAKGAGIRPGAIEWPAEGSLDRPTWDQLIRFLTAHSPQGADTACLAYYNPIVTRDFEKGHVRSGRLGDAQALFDHPEILYTPSNLWAVDHSWIVFTDYDLWGTKVCGPRPLVEALLADFEIEAIRLPWAS</sequence>
<dbReference type="EMBL" id="CP109546">
    <property type="protein sequence ID" value="WTZ14164.1"/>
    <property type="molecule type" value="Genomic_DNA"/>
</dbReference>
<name>A0AAU3IC63_9ACTN</name>
<dbReference type="AlphaFoldDB" id="A0AAU3IC63"/>
<evidence type="ECO:0000313" key="1">
    <source>
        <dbReference type="EMBL" id="WTZ14164.1"/>
    </source>
</evidence>
<gene>
    <name evidence="1" type="ORF">OG699_43135</name>
</gene>
<accession>A0AAU3IC63</accession>